<dbReference type="SMART" id="SM00386">
    <property type="entry name" value="HAT"/>
    <property type="match status" value="6"/>
</dbReference>
<feature type="compositionally biased region" description="Acidic residues" evidence="11">
    <location>
        <begin position="1409"/>
        <end position="1418"/>
    </location>
</feature>
<feature type="domain" description="S1 motif" evidence="12">
    <location>
        <begin position="742"/>
        <end position="815"/>
    </location>
</feature>
<dbReference type="FunFam" id="2.40.50.140:FF:000103">
    <property type="entry name" value="protein RRP5 homolog"/>
    <property type="match status" value="2"/>
</dbReference>
<dbReference type="SMART" id="SM00316">
    <property type="entry name" value="S1"/>
    <property type="match status" value="12"/>
</dbReference>
<dbReference type="InterPro" id="IPR003107">
    <property type="entry name" value="HAT"/>
</dbReference>
<name>A0A6A5WG72_9PLEO</name>
<dbReference type="CDD" id="cd05703">
    <property type="entry name" value="S1_Rrp5_repeat_hs12_sc9"/>
    <property type="match status" value="1"/>
</dbReference>
<dbReference type="GO" id="GO:0032040">
    <property type="term" value="C:small-subunit processome"/>
    <property type="evidence" value="ECO:0007669"/>
    <property type="project" value="TreeGrafter"/>
</dbReference>
<evidence type="ECO:0000256" key="5">
    <source>
        <dbReference type="ARBA" id="ARBA00022553"/>
    </source>
</evidence>
<dbReference type="CDD" id="cd05707">
    <property type="entry name" value="S1_Rrp5_repeat_sc11"/>
    <property type="match status" value="1"/>
</dbReference>
<dbReference type="Gene3D" id="2.40.50.140">
    <property type="entry name" value="Nucleic acid-binding proteins"/>
    <property type="match status" value="11"/>
</dbReference>
<feature type="compositionally biased region" description="Basic residues" evidence="11">
    <location>
        <begin position="123"/>
        <end position="133"/>
    </location>
</feature>
<dbReference type="CDD" id="cd05697">
    <property type="entry name" value="S1_Rrp5_repeat_hs5"/>
    <property type="match status" value="1"/>
</dbReference>
<sequence>MAGFKRKVDYGAAASKKDKGPFVHRSAKRQRKSDVDETEKPAKTPVAKPENAPPKSILKEEEKSFPRGGASLLTPLEHKQIQIKATQDVLFEQSGTKRKGGDDGFSSEGSDIEIENAPPAGKDKRKSKKGKKGQAKEEEEKRLKVEGLSYKRLAIGQMMLGQITDVSNEEITLSLPNNLTGTVALTAVSDQLTARVEKLLDDEPSSDVEGAEPEDSDDINLRNMFYVGQYLRACVTSIGQDAPVGGPTKVRRRIELSINPKLVNRGIEKSSVVANGMLQASVISNEDHGLVMDMGLDEPDVKGFLAKGELGLTAVHSKVQEGAVFMCAVSGLNSDRRIVKLSADLQKAGNQKKMAYLDKAPTIDVFLPGTAVEILVTDSTETTITGKIMGSLDATADIVHSGAIGKGTDLSEKYKPGSKAKARIICTFPDAELKKVGVSLLDHVLSLSARMSGKARDQKAPLDVIPISKIVEEAKVIRVEPAVGVYFDLGGKGLVGFAHISRLAEGKSDNLSELSGHYKIDSQHRARVVGYSTIDGSFQISLEQNILDQTFLRLEDVPVGSIVRGKVQKLISDKSGNSALLVNLSDGITGLVTEMHLSDVRLQHPERKFREGSSITARVLSKDLEKRHLRLTLKKSLVNSDVEPWTDYSRIEEGATGPGTLIEIKPKGALVQFFGDVRAWLPVAEMSEAYIDDATKHFKKGQVVNVHVLSVDPEEGRMLVSCKDPSSVGAEKDALYKSLGLGDIVQGNVIEKSAEAAIVDLGHGVKGTLRLGQLTDGSEKKDASTMTRIRVGGPLEDVVVIYKHDKSRTVVLSNKPSLRKAAQAKKLITRVEDIKAGETVHGFVRNALSDKIFVEFGGGVVGLLFQSQLPDKMAQAPGFGVRKDQSIAVRVTHVDAKKGRFWLSMRSETDAPTVKSKADESTGEATVNALDENIKSTTDIVLGTKTTARIRSIKSTQLNVHLADNVQGRVSVAEVFDDWDDIKDKKNPLGQFKMNDIIDVKVLGMHDARNHRFLPISHRQGRIPTFELTTKKSGLASEAEVLSLQDIVVGSSHIAYVNNIADRYVWVNISANVRGRIELRDLSEDLTLLSDIEENFPVGSAIRVHVKAVDVAAGRLDLTATSATSTKSWTLEDLKEGLVLPARVTKVHDSHIVVQITDNIAGPIYLEQLADDYDQAKPSNYKTGEFVRVCIIEIDLPNKRLSMSLRPSRVLSSSLPVKDPEIRDASKLEVHQVLRGFVKRISDSGLFIRLGPHVDAYVRVTHLSDSYMKDWKSAFQVDQLVKGKIISKNANQKNPQMSLKKTVVEQPYVQPLEFSDMKEGLVVTAKVRHVETYGVFLVVDHSQNVSGLCHVSQIADSRVEDVSALYKEGDIVKAKILKVDSKKRRVDFGLKYSQVKGHTDGDVKMEDASSADESEEEAVDTRSIKSADESDEETGEADDMDVDTEPVSKSAGGGLSASGFDWTGANLDFDDQKVASDDSDDEAPKKKKKSKKATIKEDRTGDLDAFGPQSVADYERLLLGQPNNAELWVRYMVFQRELNEIDKARQIARRALATMNQREEKERLDVWTALLHLENDFGSMDVIEKTFTEACQFNDAREMHERMIKIYISSGKLDKADTLYQQMTKIKSFTPTPALWLSYATFLMSTLQPPSPTRARALLPRATQSVPASSHRYLTTKFAALEFKSPNGDPERGRTIFEGLVSTWPKKGDVWDVYLSLEEAHGSEEGVRALFERMAKVGGKRKRVEGVFKRWREWEEKVGNAKAGERIEALEGEWRESREAAGEED</sequence>
<evidence type="ECO:0000256" key="9">
    <source>
        <dbReference type="ARBA" id="ARBA00073619"/>
    </source>
</evidence>
<dbReference type="Pfam" id="PF00575">
    <property type="entry name" value="S1"/>
    <property type="match status" value="3"/>
</dbReference>
<dbReference type="SUPFAM" id="SSF48452">
    <property type="entry name" value="TPR-like"/>
    <property type="match status" value="2"/>
</dbReference>
<dbReference type="Pfam" id="PF05843">
    <property type="entry name" value="Suf"/>
    <property type="match status" value="1"/>
</dbReference>
<dbReference type="PROSITE" id="PS50126">
    <property type="entry name" value="S1"/>
    <property type="match status" value="11"/>
</dbReference>
<feature type="domain" description="S1 motif" evidence="12">
    <location>
        <begin position="156"/>
        <end position="259"/>
    </location>
</feature>
<evidence type="ECO:0000256" key="4">
    <source>
        <dbReference type="ARBA" id="ARBA00022552"/>
    </source>
</evidence>
<dbReference type="InterPro" id="IPR048058">
    <property type="entry name" value="Rrp5_S1_rpt_hs11_sc8"/>
</dbReference>
<dbReference type="Proteomes" id="UP000799779">
    <property type="component" value="Unassembled WGS sequence"/>
</dbReference>
<dbReference type="EMBL" id="ML977592">
    <property type="protein sequence ID" value="KAF1999924.1"/>
    <property type="molecule type" value="Genomic_DNA"/>
</dbReference>
<keyword evidence="6" id="KW-0677">Repeat</keyword>
<dbReference type="GO" id="GO:0003723">
    <property type="term" value="F:RNA binding"/>
    <property type="evidence" value="ECO:0007669"/>
    <property type="project" value="TreeGrafter"/>
</dbReference>
<dbReference type="InterPro" id="IPR057301">
    <property type="entry name" value="Rrp5_OB_4th"/>
</dbReference>
<evidence type="ECO:0000256" key="10">
    <source>
        <dbReference type="ARBA" id="ARBA00076674"/>
    </source>
</evidence>
<dbReference type="PANTHER" id="PTHR23270:SF10">
    <property type="entry name" value="PROTEIN RRP5 HOMOLOG"/>
    <property type="match status" value="1"/>
</dbReference>
<dbReference type="FunFam" id="2.40.50.140:FF:000278">
    <property type="entry name" value="rRNA biogenesis protein rrp5"/>
    <property type="match status" value="1"/>
</dbReference>
<comment type="subcellular location">
    <subcellularLocation>
        <location evidence="2">Nucleus</location>
        <location evidence="2">Nucleolus</location>
    </subcellularLocation>
</comment>
<evidence type="ECO:0000256" key="11">
    <source>
        <dbReference type="SAM" id="MobiDB-lite"/>
    </source>
</evidence>
<feature type="domain" description="S1 motif" evidence="12">
    <location>
        <begin position="1231"/>
        <end position="1300"/>
    </location>
</feature>
<dbReference type="PANTHER" id="PTHR23270">
    <property type="entry name" value="PROGRAMMED CELL DEATH PROTEIN 11 PRE-RRNA PROCESSING PROTEIN RRP5"/>
    <property type="match status" value="1"/>
</dbReference>
<keyword evidence="14" id="KW-1185">Reference proteome</keyword>
<feature type="domain" description="S1 motif" evidence="12">
    <location>
        <begin position="654"/>
        <end position="723"/>
    </location>
</feature>
<dbReference type="InterPro" id="IPR048059">
    <property type="entry name" value="Rrp5_S1_rpt_hs1_sc1"/>
</dbReference>
<feature type="compositionally biased region" description="Basic and acidic residues" evidence="11">
    <location>
        <begin position="1419"/>
        <end position="1428"/>
    </location>
</feature>
<dbReference type="GO" id="GO:0006364">
    <property type="term" value="P:rRNA processing"/>
    <property type="evidence" value="ECO:0007669"/>
    <property type="project" value="UniProtKB-KW"/>
</dbReference>
<proteinExistence type="predicted"/>
<feature type="domain" description="S1 motif" evidence="12">
    <location>
        <begin position="837"/>
        <end position="906"/>
    </location>
</feature>
<keyword evidence="4" id="KW-0698">rRNA processing</keyword>
<dbReference type="InterPro" id="IPR008847">
    <property type="entry name" value="Suf"/>
</dbReference>
<dbReference type="Gene3D" id="1.25.40.10">
    <property type="entry name" value="Tetratricopeptide repeat domain"/>
    <property type="match status" value="1"/>
</dbReference>
<dbReference type="InterPro" id="IPR049540">
    <property type="entry name" value="Spt6-like_S1"/>
</dbReference>
<feature type="domain" description="S1 motif" evidence="12">
    <location>
        <begin position="468"/>
        <end position="543"/>
    </location>
</feature>
<dbReference type="SUPFAM" id="SSF50249">
    <property type="entry name" value="Nucleic acid-binding proteins"/>
    <property type="match status" value="11"/>
</dbReference>
<feature type="region of interest" description="Disordered" evidence="11">
    <location>
        <begin position="1"/>
        <end position="73"/>
    </location>
</feature>
<evidence type="ECO:0000313" key="14">
    <source>
        <dbReference type="Proteomes" id="UP000799779"/>
    </source>
</evidence>
<feature type="region of interest" description="Disordered" evidence="11">
    <location>
        <begin position="1400"/>
        <end position="1456"/>
    </location>
</feature>
<dbReference type="Pfam" id="PF21710">
    <property type="entry name" value="Spt6_S1"/>
    <property type="match status" value="1"/>
</dbReference>
<keyword evidence="7" id="KW-0539">Nucleus</keyword>
<dbReference type="FunFam" id="2.40.50.140:FF:000196">
    <property type="entry name" value="rRNA biogenesis protein RRP5"/>
    <property type="match status" value="1"/>
</dbReference>
<dbReference type="Pfam" id="PF24685">
    <property type="entry name" value="OB_RRP5_4th"/>
    <property type="match status" value="1"/>
</dbReference>
<reference evidence="13" key="1">
    <citation type="journal article" date="2020" name="Stud. Mycol.">
        <title>101 Dothideomycetes genomes: a test case for predicting lifestyles and emergence of pathogens.</title>
        <authorList>
            <person name="Haridas S."/>
            <person name="Albert R."/>
            <person name="Binder M."/>
            <person name="Bloem J."/>
            <person name="Labutti K."/>
            <person name="Salamov A."/>
            <person name="Andreopoulos B."/>
            <person name="Baker S."/>
            <person name="Barry K."/>
            <person name="Bills G."/>
            <person name="Bluhm B."/>
            <person name="Cannon C."/>
            <person name="Castanera R."/>
            <person name="Culley D."/>
            <person name="Daum C."/>
            <person name="Ezra D."/>
            <person name="Gonzalez J."/>
            <person name="Henrissat B."/>
            <person name="Kuo A."/>
            <person name="Liang C."/>
            <person name="Lipzen A."/>
            <person name="Lutzoni F."/>
            <person name="Magnuson J."/>
            <person name="Mondo S."/>
            <person name="Nolan M."/>
            <person name="Ohm R."/>
            <person name="Pangilinan J."/>
            <person name="Park H.-J."/>
            <person name="Ramirez L."/>
            <person name="Alfaro M."/>
            <person name="Sun H."/>
            <person name="Tritt A."/>
            <person name="Yoshinaga Y."/>
            <person name="Zwiers L.-H."/>
            <person name="Turgeon B."/>
            <person name="Goodwin S."/>
            <person name="Spatafora J."/>
            <person name="Crous P."/>
            <person name="Grigoriev I."/>
        </authorList>
    </citation>
    <scope>NUCLEOTIDE SEQUENCE</scope>
    <source>
        <strain evidence="13">CBS 123094</strain>
    </source>
</reference>
<feature type="domain" description="S1 motif" evidence="12">
    <location>
        <begin position="1320"/>
        <end position="1391"/>
    </location>
</feature>
<dbReference type="InterPro" id="IPR003029">
    <property type="entry name" value="S1_domain"/>
</dbReference>
<organism evidence="13 14">
    <name type="scientific">Amniculicola lignicola CBS 123094</name>
    <dbReference type="NCBI Taxonomy" id="1392246"/>
    <lineage>
        <taxon>Eukaryota</taxon>
        <taxon>Fungi</taxon>
        <taxon>Dikarya</taxon>
        <taxon>Ascomycota</taxon>
        <taxon>Pezizomycotina</taxon>
        <taxon>Dothideomycetes</taxon>
        <taxon>Pleosporomycetidae</taxon>
        <taxon>Pleosporales</taxon>
        <taxon>Amniculicolaceae</taxon>
        <taxon>Amniculicola</taxon>
    </lineage>
</organism>
<keyword evidence="3" id="KW-0690">Ribosome biogenesis</keyword>
<dbReference type="CDD" id="cd05702">
    <property type="entry name" value="S1_Rrp5_repeat_hs11_sc8"/>
    <property type="match status" value="1"/>
</dbReference>
<feature type="compositionally biased region" description="Acidic residues" evidence="11">
    <location>
        <begin position="1429"/>
        <end position="1444"/>
    </location>
</feature>
<gene>
    <name evidence="13" type="ORF">P154DRAFT_466955</name>
</gene>
<accession>A0A6A5WG72</accession>
<feature type="non-terminal residue" evidence="13">
    <location>
        <position position="1785"/>
    </location>
</feature>
<dbReference type="OrthoDB" id="412781at2759"/>
<comment type="function">
    <text evidence="8">Involved in the biogenesis of rRNA. Required for the formation of 18S and 5.8S rRNA.</text>
</comment>
<dbReference type="InterPro" id="IPR012340">
    <property type="entry name" value="NA-bd_OB-fold"/>
</dbReference>
<feature type="domain" description="S1 motif" evidence="12">
    <location>
        <begin position="560"/>
        <end position="634"/>
    </location>
</feature>
<evidence type="ECO:0000259" key="12">
    <source>
        <dbReference type="PROSITE" id="PS50126"/>
    </source>
</evidence>
<evidence type="ECO:0000313" key="13">
    <source>
        <dbReference type="EMBL" id="KAF1999924.1"/>
    </source>
</evidence>
<dbReference type="InterPro" id="IPR057302">
    <property type="entry name" value="Rrp5_S1"/>
</dbReference>
<feature type="domain" description="S1 motif" evidence="12">
    <location>
        <begin position="943"/>
        <end position="1019"/>
    </location>
</feature>
<evidence type="ECO:0000256" key="6">
    <source>
        <dbReference type="ARBA" id="ARBA00022737"/>
    </source>
</evidence>
<dbReference type="CDD" id="cd05693">
    <property type="entry name" value="S1_Rrp5_repeat_hs1_sc1"/>
    <property type="match status" value="1"/>
</dbReference>
<feature type="region of interest" description="Disordered" evidence="11">
    <location>
        <begin position="92"/>
        <end position="142"/>
    </location>
</feature>
<evidence type="ECO:0000256" key="3">
    <source>
        <dbReference type="ARBA" id="ARBA00022517"/>
    </source>
</evidence>
<evidence type="ECO:0000256" key="1">
    <source>
        <dbReference type="ARBA" id="ARBA00002863"/>
    </source>
</evidence>
<dbReference type="FunFam" id="2.40.50.140:FF:000159">
    <property type="entry name" value="rRNA biogenesis protein rrp5"/>
    <property type="match status" value="1"/>
</dbReference>
<feature type="region of interest" description="Disordered" evidence="11">
    <location>
        <begin position="1471"/>
        <end position="1506"/>
    </location>
</feature>
<dbReference type="InterPro" id="IPR011990">
    <property type="entry name" value="TPR-like_helical_dom_sf"/>
</dbReference>
<keyword evidence="5" id="KW-0597">Phosphoprotein</keyword>
<protein>
    <recommendedName>
        <fullName evidence="9">rRNA biogenesis protein RRP5</fullName>
    </recommendedName>
    <alternativeName>
        <fullName evidence="10">Ribosomal RNA-processing protein 5</fullName>
    </alternativeName>
</protein>
<feature type="domain" description="S1 motif" evidence="12">
    <location>
        <begin position="1137"/>
        <end position="1206"/>
    </location>
</feature>
<evidence type="ECO:0000256" key="7">
    <source>
        <dbReference type="ARBA" id="ARBA00023242"/>
    </source>
</evidence>
<dbReference type="Pfam" id="PF23459">
    <property type="entry name" value="S1_RRP5"/>
    <property type="match status" value="2"/>
</dbReference>
<comment type="function">
    <text evidence="1">Component of the cleavage factor IA (CFIA) complex, which is involved in the endonucleolytic cleavage during polyadenylation-dependent pre-mRNA 3'-end formation.</text>
</comment>
<dbReference type="CDD" id="cd05706">
    <property type="entry name" value="S1_Rrp5_repeat_sc10"/>
    <property type="match status" value="1"/>
</dbReference>
<dbReference type="InterPro" id="IPR045209">
    <property type="entry name" value="Rrp5"/>
</dbReference>
<feature type="domain" description="S1 motif" evidence="12">
    <location>
        <begin position="1045"/>
        <end position="1121"/>
    </location>
</feature>
<dbReference type="CDD" id="cd05698">
    <property type="entry name" value="S1_Rrp5_repeat_hs6_sc5"/>
    <property type="match status" value="1"/>
</dbReference>
<feature type="compositionally biased region" description="Basic and acidic residues" evidence="11">
    <location>
        <begin position="32"/>
        <end position="42"/>
    </location>
</feature>
<evidence type="ECO:0000256" key="8">
    <source>
        <dbReference type="ARBA" id="ARBA00055575"/>
    </source>
</evidence>
<dbReference type="FunFam" id="2.40.50.140:FF:000155">
    <property type="entry name" value="rRNA biogenesis protein RRP5"/>
    <property type="match status" value="1"/>
</dbReference>
<evidence type="ECO:0000256" key="2">
    <source>
        <dbReference type="ARBA" id="ARBA00004604"/>
    </source>
</evidence>